<dbReference type="EMBL" id="ACBX02000003">
    <property type="protein sequence ID" value="EFB36811.1"/>
    <property type="molecule type" value="Genomic_DNA"/>
</dbReference>
<dbReference type="HOGENOM" id="CLU_3220075_0_0_10"/>
<evidence type="ECO:0000313" key="2">
    <source>
        <dbReference type="Proteomes" id="UP000004477"/>
    </source>
</evidence>
<comment type="caution">
    <text evidence="1">The sequence shown here is derived from an EMBL/GenBank/DDBJ whole genome shotgun (WGS) entry which is preliminary data.</text>
</comment>
<organism evidence="1 2">
    <name type="scientific">Segatella copri DSM 18205</name>
    <dbReference type="NCBI Taxonomy" id="537011"/>
    <lineage>
        <taxon>Bacteria</taxon>
        <taxon>Pseudomonadati</taxon>
        <taxon>Bacteroidota</taxon>
        <taxon>Bacteroidia</taxon>
        <taxon>Bacteroidales</taxon>
        <taxon>Prevotellaceae</taxon>
        <taxon>Segatella</taxon>
    </lineage>
</organism>
<accession>D1P927</accession>
<dbReference type="STRING" id="537011.PREVCOP_03684"/>
<dbReference type="PaxDb" id="537011-PREVCOP_03684"/>
<dbReference type="AlphaFoldDB" id="D1P927"/>
<gene>
    <name evidence="1" type="ORF">PREVCOP_03684</name>
</gene>
<sequence>MIATKLQKIISIFAVEKKKELTMRSCPQKRTRLKQGKIYEIIRT</sequence>
<keyword evidence="2" id="KW-1185">Reference proteome</keyword>
<evidence type="ECO:0000313" key="1">
    <source>
        <dbReference type="EMBL" id="EFB36811.1"/>
    </source>
</evidence>
<reference evidence="1" key="1">
    <citation type="submission" date="2009-11" db="EMBL/GenBank/DDBJ databases">
        <authorList>
            <person name="Weinstock G."/>
            <person name="Sodergren E."/>
            <person name="Clifton S."/>
            <person name="Fulton L."/>
            <person name="Fulton B."/>
            <person name="Courtney L."/>
            <person name="Fronick C."/>
            <person name="Harrison M."/>
            <person name="Strong C."/>
            <person name="Farmer C."/>
            <person name="Delahaunty K."/>
            <person name="Markovic C."/>
            <person name="Hall O."/>
            <person name="Minx P."/>
            <person name="Tomlinson C."/>
            <person name="Mitreva M."/>
            <person name="Nelson J."/>
            <person name="Hou S."/>
            <person name="Wollam A."/>
            <person name="Pepin K.H."/>
            <person name="Johnson M."/>
            <person name="Bhonagiri V."/>
            <person name="Nash W.E."/>
            <person name="Warren W."/>
            <person name="Chinwalla A."/>
            <person name="Mardis E.R."/>
            <person name="Wilson R.K."/>
        </authorList>
    </citation>
    <scope>NUCLEOTIDE SEQUENCE [LARGE SCALE GENOMIC DNA]</scope>
    <source>
        <strain evidence="1">DSM 18205</strain>
    </source>
</reference>
<protein>
    <submittedName>
        <fullName evidence="1">Uncharacterized protein</fullName>
    </submittedName>
</protein>
<name>D1P927_9BACT</name>
<proteinExistence type="predicted"/>
<dbReference type="Proteomes" id="UP000004477">
    <property type="component" value="Unassembled WGS sequence"/>
</dbReference>